<organism evidence="1 2">
    <name type="scientific">Dorcoceras hygrometricum</name>
    <dbReference type="NCBI Taxonomy" id="472368"/>
    <lineage>
        <taxon>Eukaryota</taxon>
        <taxon>Viridiplantae</taxon>
        <taxon>Streptophyta</taxon>
        <taxon>Embryophyta</taxon>
        <taxon>Tracheophyta</taxon>
        <taxon>Spermatophyta</taxon>
        <taxon>Magnoliopsida</taxon>
        <taxon>eudicotyledons</taxon>
        <taxon>Gunneridae</taxon>
        <taxon>Pentapetalae</taxon>
        <taxon>asterids</taxon>
        <taxon>lamiids</taxon>
        <taxon>Lamiales</taxon>
        <taxon>Gesneriaceae</taxon>
        <taxon>Didymocarpoideae</taxon>
        <taxon>Trichosporeae</taxon>
        <taxon>Loxocarpinae</taxon>
        <taxon>Dorcoceras</taxon>
    </lineage>
</organism>
<accession>A0A2Z7AZF1</accession>
<dbReference type="EMBL" id="KV011289">
    <property type="protein sequence ID" value="KZV26350.1"/>
    <property type="molecule type" value="Genomic_DNA"/>
</dbReference>
<evidence type="ECO:0000313" key="2">
    <source>
        <dbReference type="Proteomes" id="UP000250235"/>
    </source>
</evidence>
<proteinExistence type="predicted"/>
<dbReference type="Proteomes" id="UP000250235">
    <property type="component" value="Unassembled WGS sequence"/>
</dbReference>
<gene>
    <name evidence="1" type="ORF">F511_39429</name>
</gene>
<dbReference type="AlphaFoldDB" id="A0A2Z7AZF1"/>
<keyword evidence="2" id="KW-1185">Reference proteome</keyword>
<sequence>MTSALLFERNQKSAGAQELVSVVMTSAYLLDEAGISNADVSISVEKIRGIRSLLKLLSTDTVLRVTVDKAMLAGFTTEEAEADTVADQGLKRVNRIFGGLNEGIWPKTEELTIIYEVCWKKCRRKKMNSRCLESVAQDLVSAMMTSAYLLEKAVSSKDELRAATMTSALLFERNQKSAGAQELVSVVMTSAYLLEEAGISNADVSISVEKIRGIRSLLKLLSTDTVRRVTVDKAVGRYYYRSCWQTSPFKREGICD</sequence>
<reference evidence="1 2" key="1">
    <citation type="journal article" date="2015" name="Proc. Natl. Acad. Sci. U.S.A.">
        <title>The resurrection genome of Boea hygrometrica: A blueprint for survival of dehydration.</title>
        <authorList>
            <person name="Xiao L."/>
            <person name="Yang G."/>
            <person name="Zhang L."/>
            <person name="Yang X."/>
            <person name="Zhao S."/>
            <person name="Ji Z."/>
            <person name="Zhou Q."/>
            <person name="Hu M."/>
            <person name="Wang Y."/>
            <person name="Chen M."/>
            <person name="Xu Y."/>
            <person name="Jin H."/>
            <person name="Xiao X."/>
            <person name="Hu G."/>
            <person name="Bao F."/>
            <person name="Hu Y."/>
            <person name="Wan P."/>
            <person name="Li L."/>
            <person name="Deng X."/>
            <person name="Kuang T."/>
            <person name="Xiang C."/>
            <person name="Zhu J.K."/>
            <person name="Oliver M.J."/>
            <person name="He Y."/>
        </authorList>
    </citation>
    <scope>NUCLEOTIDE SEQUENCE [LARGE SCALE GENOMIC DNA]</scope>
    <source>
        <strain evidence="2">cv. XS01</strain>
    </source>
</reference>
<protein>
    <submittedName>
        <fullName evidence="1">Uncharacterized protein</fullName>
    </submittedName>
</protein>
<name>A0A2Z7AZF1_9LAMI</name>
<evidence type="ECO:0000313" key="1">
    <source>
        <dbReference type="EMBL" id="KZV26350.1"/>
    </source>
</evidence>